<protein>
    <submittedName>
        <fullName evidence="2">Uncharacterized protein</fullName>
    </submittedName>
</protein>
<sequence length="247" mass="27908">MAMVHNPKYPKLLQFNNVFQSQLRDDIYTALPRRAPSLQVTISAKRTRPKGRSGLGTNEVIDTQIQLLQHCFKIAERDGKPANFQNLPHSPMESATMSNALSLTGLETLSPSQKTQRIAAVANDMMTSIIYIAKQAGAGNLTAKQIAPIHDLIDKVNMVGREHNRQLEMELEEQDRLIEEMRRNLDERDERIVEMEVRHREEMRRVRAGRKDGAEGAEGVLGILLDDKTRREELQEGVIEDSKSAGD</sequence>
<feature type="coiled-coil region" evidence="1">
    <location>
        <begin position="164"/>
        <end position="198"/>
    </location>
</feature>
<dbReference type="EMBL" id="PDNB01000255">
    <property type="protein sequence ID" value="PGG97169.1"/>
    <property type="molecule type" value="Genomic_DNA"/>
</dbReference>
<dbReference type="OrthoDB" id="4369471at2759"/>
<gene>
    <name evidence="2" type="ORF">AJ79_09306</name>
</gene>
<accession>A0A2B7WKW5</accession>
<keyword evidence="1" id="KW-0175">Coiled coil</keyword>
<organism evidence="2 3">
    <name type="scientific">Helicocarpus griseus UAMH5409</name>
    <dbReference type="NCBI Taxonomy" id="1447875"/>
    <lineage>
        <taxon>Eukaryota</taxon>
        <taxon>Fungi</taxon>
        <taxon>Dikarya</taxon>
        <taxon>Ascomycota</taxon>
        <taxon>Pezizomycotina</taxon>
        <taxon>Eurotiomycetes</taxon>
        <taxon>Eurotiomycetidae</taxon>
        <taxon>Onygenales</taxon>
        <taxon>Ajellomycetaceae</taxon>
        <taxon>Helicocarpus</taxon>
    </lineage>
</organism>
<dbReference type="STRING" id="1447875.A0A2B7WKW5"/>
<evidence type="ECO:0000313" key="3">
    <source>
        <dbReference type="Proteomes" id="UP000223968"/>
    </source>
</evidence>
<keyword evidence="3" id="KW-1185">Reference proteome</keyword>
<dbReference type="AlphaFoldDB" id="A0A2B7WKW5"/>
<proteinExistence type="predicted"/>
<evidence type="ECO:0000256" key="1">
    <source>
        <dbReference type="SAM" id="Coils"/>
    </source>
</evidence>
<name>A0A2B7WKW5_9EURO</name>
<comment type="caution">
    <text evidence="2">The sequence shown here is derived from an EMBL/GenBank/DDBJ whole genome shotgun (WGS) entry which is preliminary data.</text>
</comment>
<dbReference type="Proteomes" id="UP000223968">
    <property type="component" value="Unassembled WGS sequence"/>
</dbReference>
<evidence type="ECO:0000313" key="2">
    <source>
        <dbReference type="EMBL" id="PGG97169.1"/>
    </source>
</evidence>
<reference evidence="2 3" key="1">
    <citation type="submission" date="2017-10" db="EMBL/GenBank/DDBJ databases">
        <title>Comparative genomics in systemic dimorphic fungi from Ajellomycetaceae.</title>
        <authorList>
            <person name="Munoz J.F."/>
            <person name="Mcewen J.G."/>
            <person name="Clay O.K."/>
            <person name="Cuomo C.A."/>
        </authorList>
    </citation>
    <scope>NUCLEOTIDE SEQUENCE [LARGE SCALE GENOMIC DNA]</scope>
    <source>
        <strain evidence="2 3">UAMH5409</strain>
    </source>
</reference>